<dbReference type="PANTHER" id="PTHR30024">
    <property type="entry name" value="ALIPHATIC SULFONATES-BINDING PROTEIN-RELATED"/>
    <property type="match status" value="1"/>
</dbReference>
<dbReference type="OrthoDB" id="8135527at2"/>
<proteinExistence type="inferred from homology"/>
<dbReference type="Gene3D" id="3.40.190.10">
    <property type="entry name" value="Periplasmic binding protein-like II"/>
    <property type="match status" value="2"/>
</dbReference>
<dbReference type="InterPro" id="IPR015168">
    <property type="entry name" value="SsuA/THI5"/>
</dbReference>
<gene>
    <name evidence="5" type="ORF">IE4872_PD01613</name>
</gene>
<dbReference type="Pfam" id="PF09084">
    <property type="entry name" value="NMT1"/>
    <property type="match status" value="1"/>
</dbReference>
<protein>
    <submittedName>
        <fullName evidence="5">Nitrate/sulfonate ABC transporter substrate-binding protein</fullName>
    </submittedName>
</protein>
<reference evidence="5 6" key="1">
    <citation type="submission" date="2016-09" db="EMBL/GenBank/DDBJ databases">
        <title>The complete genome sequences of Rhizobium gallicum, symbiovars gallicum and phaseoli, symbionts associated to common bean (Phaseolus vulgaris).</title>
        <authorList>
            <person name="Bustos P."/>
            <person name="Santamaria R.I."/>
            <person name="Perez-Carrascal O.M."/>
            <person name="Juarez S."/>
            <person name="Lozano L."/>
            <person name="Martinez-Flores I."/>
            <person name="Martinez-Romero E."/>
            <person name="Cevallos M."/>
            <person name="Romero D."/>
            <person name="Davila G."/>
            <person name="Gonzalez V."/>
        </authorList>
    </citation>
    <scope>NUCLEOTIDE SEQUENCE [LARGE SCALE GENOMIC DNA]</scope>
    <source>
        <strain evidence="5 6">IE4872</strain>
        <plasmid evidence="6">prgalie4872d</plasmid>
    </source>
</reference>
<evidence type="ECO:0000313" key="6">
    <source>
        <dbReference type="Proteomes" id="UP000184749"/>
    </source>
</evidence>
<dbReference type="GO" id="GO:0042597">
    <property type="term" value="C:periplasmic space"/>
    <property type="evidence" value="ECO:0007669"/>
    <property type="project" value="UniProtKB-SubCell"/>
</dbReference>
<comment type="subcellular location">
    <subcellularLocation>
        <location evidence="1">Periplasm</location>
    </subcellularLocation>
</comment>
<evidence type="ECO:0000256" key="1">
    <source>
        <dbReference type="ARBA" id="ARBA00004418"/>
    </source>
</evidence>
<keyword evidence="3" id="KW-0732">Signal</keyword>
<evidence type="ECO:0000259" key="4">
    <source>
        <dbReference type="Pfam" id="PF09084"/>
    </source>
</evidence>
<comment type="similarity">
    <text evidence="2">Belongs to the bacterial solute-binding protein SsuA/TauA family.</text>
</comment>
<sequence length="330" mass="35782">MAITVRLAGGAQGFNWLPVFVAEQEGLFEKHGLKIEYLRLGSVDKATIAVAEGEAELAITPPEGAVSNYAKGGELRIVASNSNRLPMSIVAAPSIKSIGGLKGKKIGTSSLTEGTAIYTQMLLSREGLKYPGDYEFVLAGVHTTRWAALQAGDIDCAPQPAPWNFIAESAGYNLIGEINDVIPEILFAALIAKKSWLELNSETVGKLLKALAEAYLITNDPSQEEEIALPIFQRITVPDDADLARRGLRYMRDMGMWPNGLAIPERAIETTIDLMIQAGLLDEGTRMSAVGVFDNSYSKRRWRDAWVGLSVAEAKETIVSLLRPKVSPPL</sequence>
<organism evidence="5 6">
    <name type="scientific">Rhizobium gallicum</name>
    <dbReference type="NCBI Taxonomy" id="56730"/>
    <lineage>
        <taxon>Bacteria</taxon>
        <taxon>Pseudomonadati</taxon>
        <taxon>Pseudomonadota</taxon>
        <taxon>Alphaproteobacteria</taxon>
        <taxon>Hyphomicrobiales</taxon>
        <taxon>Rhizobiaceae</taxon>
        <taxon>Rhizobium/Agrobacterium group</taxon>
        <taxon>Rhizobium</taxon>
    </lineage>
</organism>
<evidence type="ECO:0000313" key="5">
    <source>
        <dbReference type="EMBL" id="APO72134.1"/>
    </source>
</evidence>
<keyword evidence="5" id="KW-0614">Plasmid</keyword>
<name>A0A1L5NW68_9HYPH</name>
<dbReference type="PANTHER" id="PTHR30024:SF47">
    <property type="entry name" value="TAURINE-BINDING PERIPLASMIC PROTEIN"/>
    <property type="match status" value="1"/>
</dbReference>
<dbReference type="SUPFAM" id="SSF53850">
    <property type="entry name" value="Periplasmic binding protein-like II"/>
    <property type="match status" value="1"/>
</dbReference>
<geneLocation type="plasmid" evidence="6">
    <name>prgalie4872d</name>
</geneLocation>
<dbReference type="EMBL" id="CP017105">
    <property type="protein sequence ID" value="APO72134.1"/>
    <property type="molecule type" value="Genomic_DNA"/>
</dbReference>
<dbReference type="RefSeq" id="WP_083635999.1">
    <property type="nucleotide sequence ID" value="NZ_CP017105.1"/>
</dbReference>
<dbReference type="Proteomes" id="UP000184749">
    <property type="component" value="Plasmid pRgalIE4872d"/>
</dbReference>
<dbReference type="AlphaFoldDB" id="A0A1L5NW68"/>
<evidence type="ECO:0000256" key="2">
    <source>
        <dbReference type="ARBA" id="ARBA00010742"/>
    </source>
</evidence>
<accession>A0A1L5NW68</accession>
<evidence type="ECO:0000256" key="3">
    <source>
        <dbReference type="ARBA" id="ARBA00022729"/>
    </source>
</evidence>
<feature type="domain" description="SsuA/THI5-like" evidence="4">
    <location>
        <begin position="15"/>
        <end position="217"/>
    </location>
</feature>